<evidence type="ECO:0000313" key="1">
    <source>
        <dbReference type="EMBL" id="KAI4380825.1"/>
    </source>
</evidence>
<comment type="caution">
    <text evidence="1">The sequence shown here is derived from an EMBL/GenBank/DDBJ whole genome shotgun (WGS) entry which is preliminary data.</text>
</comment>
<keyword evidence="2" id="KW-1185">Reference proteome</keyword>
<protein>
    <submittedName>
        <fullName evidence="1">Uncharacterized protein</fullName>
    </submittedName>
</protein>
<evidence type="ECO:0000313" key="2">
    <source>
        <dbReference type="Proteomes" id="UP001057402"/>
    </source>
</evidence>
<proteinExistence type="predicted"/>
<organism evidence="1 2">
    <name type="scientific">Melastoma candidum</name>
    <dbReference type="NCBI Taxonomy" id="119954"/>
    <lineage>
        <taxon>Eukaryota</taxon>
        <taxon>Viridiplantae</taxon>
        <taxon>Streptophyta</taxon>
        <taxon>Embryophyta</taxon>
        <taxon>Tracheophyta</taxon>
        <taxon>Spermatophyta</taxon>
        <taxon>Magnoliopsida</taxon>
        <taxon>eudicotyledons</taxon>
        <taxon>Gunneridae</taxon>
        <taxon>Pentapetalae</taxon>
        <taxon>rosids</taxon>
        <taxon>malvids</taxon>
        <taxon>Myrtales</taxon>
        <taxon>Melastomataceae</taxon>
        <taxon>Melastomatoideae</taxon>
        <taxon>Melastomateae</taxon>
        <taxon>Melastoma</taxon>
    </lineage>
</organism>
<name>A0ACB9RQ57_9MYRT</name>
<gene>
    <name evidence="1" type="ORF">MLD38_006970</name>
</gene>
<accession>A0ACB9RQ57</accession>
<sequence>MEETGGAKLTGIKQIVRLKELLQRWQSVTLNSKAQSAETPEVTFPITNKRVDSARGCDSDDESCNSPKSPPDVPKGFLAVYVGEELRRFIIPTSYLSHHLFKVLLEKSAEEFGFEQHGALNIPCEIETFKFLLKCIENQLKEKSSDAHEYEGDNISTAHPRRLKLTS</sequence>
<dbReference type="EMBL" id="CM042882">
    <property type="protein sequence ID" value="KAI4380825.1"/>
    <property type="molecule type" value="Genomic_DNA"/>
</dbReference>
<dbReference type="Proteomes" id="UP001057402">
    <property type="component" value="Chromosome 3"/>
</dbReference>
<reference evidence="2" key="1">
    <citation type="journal article" date="2023" name="Front. Plant Sci.">
        <title>Chromosomal-level genome assembly of Melastoma candidum provides insights into trichome evolution.</title>
        <authorList>
            <person name="Zhong Y."/>
            <person name="Wu W."/>
            <person name="Sun C."/>
            <person name="Zou P."/>
            <person name="Liu Y."/>
            <person name="Dai S."/>
            <person name="Zhou R."/>
        </authorList>
    </citation>
    <scope>NUCLEOTIDE SEQUENCE [LARGE SCALE GENOMIC DNA]</scope>
</reference>